<dbReference type="Proteomes" id="UP001173578">
    <property type="component" value="Unassembled WGS sequence"/>
</dbReference>
<comment type="caution">
    <text evidence="1">The sequence shown here is derived from an EMBL/GenBank/DDBJ whole genome shotgun (WGS) entry which is preliminary data.</text>
</comment>
<dbReference type="RefSeq" id="WP_286486262.1">
    <property type="nucleotide sequence ID" value="NZ_JACALR010000004.1"/>
</dbReference>
<protein>
    <recommendedName>
        <fullName evidence="3">RiboL-PSP-HEPN domain-containing protein</fullName>
    </recommendedName>
</protein>
<accession>A0AAW7DJ73</accession>
<reference evidence="1" key="2">
    <citation type="journal article" date="2022" name="Sci. Total Environ.">
        <title>Prevalence, transmission, and molecular epidemiology of tet(X)-positive bacteria among humans, animals, and environmental niches in China: An epidemiological, and genomic-based study.</title>
        <authorList>
            <person name="Dong N."/>
            <person name="Zeng Y."/>
            <person name="Cai C."/>
            <person name="Sun C."/>
            <person name="Lu J."/>
            <person name="Liu C."/>
            <person name="Zhou H."/>
            <person name="Sun Q."/>
            <person name="Shu L."/>
            <person name="Wang H."/>
            <person name="Wang Y."/>
            <person name="Wang S."/>
            <person name="Wu C."/>
            <person name="Chan E.W."/>
            <person name="Chen G."/>
            <person name="Shen Z."/>
            <person name="Chen S."/>
            <person name="Zhang R."/>
        </authorList>
    </citation>
    <scope>NUCLEOTIDE SEQUENCE</scope>
    <source>
        <strain evidence="1">210</strain>
    </source>
</reference>
<organism evidence="1 2">
    <name type="scientific">Empedobacter falsenii</name>
    <dbReference type="NCBI Taxonomy" id="343874"/>
    <lineage>
        <taxon>Bacteria</taxon>
        <taxon>Pseudomonadati</taxon>
        <taxon>Bacteroidota</taxon>
        <taxon>Flavobacteriia</taxon>
        <taxon>Flavobacteriales</taxon>
        <taxon>Weeksellaceae</taxon>
        <taxon>Empedobacter</taxon>
    </lineage>
</organism>
<reference evidence="1" key="1">
    <citation type="submission" date="2020-06" db="EMBL/GenBank/DDBJ databases">
        <authorList>
            <person name="Dong N."/>
        </authorList>
    </citation>
    <scope>NUCLEOTIDE SEQUENCE</scope>
    <source>
        <strain evidence="1">210</strain>
    </source>
</reference>
<gene>
    <name evidence="1" type="ORF">HX095_10895</name>
</gene>
<dbReference type="AlphaFoldDB" id="A0AAW7DJ73"/>
<name>A0AAW7DJ73_9FLAO</name>
<sequence length="174" mass="20825">MKKLFNDLEFETIELYKSYRLNHFSLLFMKNYYIEESKENFLTNFIIDDKSIGQIKFIGENMLEATNDNGRYQFLLASASIVSFYQIWEDKYRIKIAKSLGIEKIDSEIYYELNKLRQSILHNDHRPTNEFLKIAKNLSFVNENGVLKLTVDEVHKIYLELIKEINILKERYSK</sequence>
<evidence type="ECO:0008006" key="3">
    <source>
        <dbReference type="Google" id="ProtNLM"/>
    </source>
</evidence>
<evidence type="ECO:0000313" key="2">
    <source>
        <dbReference type="Proteomes" id="UP001173578"/>
    </source>
</evidence>
<dbReference type="EMBL" id="JACALR010000004">
    <property type="protein sequence ID" value="MDM1551718.1"/>
    <property type="molecule type" value="Genomic_DNA"/>
</dbReference>
<evidence type="ECO:0000313" key="1">
    <source>
        <dbReference type="EMBL" id="MDM1551718.1"/>
    </source>
</evidence>
<proteinExistence type="predicted"/>